<keyword evidence="3" id="KW-0813">Transport</keyword>
<dbReference type="Gene3D" id="1.25.40.10">
    <property type="entry name" value="Tetratricopeptide repeat domain"/>
    <property type="match status" value="1"/>
</dbReference>
<comment type="subcellular location">
    <subcellularLocation>
        <location evidence="1">Cell inner membrane</location>
        <topology evidence="1">Single-pass membrane protein</topology>
        <orientation evidence="1">Periplasmic side</orientation>
    </subcellularLocation>
</comment>
<comment type="caution">
    <text evidence="11">The sequence shown here is derived from an EMBL/GenBank/DDBJ whole genome shotgun (WGS) entry which is preliminary data.</text>
</comment>
<evidence type="ECO:0000256" key="9">
    <source>
        <dbReference type="ARBA" id="ARBA00023136"/>
    </source>
</evidence>
<proteinExistence type="inferred from homology"/>
<evidence type="ECO:0000256" key="6">
    <source>
        <dbReference type="ARBA" id="ARBA00022692"/>
    </source>
</evidence>
<evidence type="ECO:0000259" key="10">
    <source>
        <dbReference type="PROSITE" id="PS52015"/>
    </source>
</evidence>
<dbReference type="SUPFAM" id="SSF48452">
    <property type="entry name" value="TPR-like"/>
    <property type="match status" value="1"/>
</dbReference>
<reference evidence="11 12" key="1">
    <citation type="submission" date="2021-03" db="EMBL/GenBank/DDBJ databases">
        <authorList>
            <person name="Kim M.K."/>
        </authorList>
    </citation>
    <scope>NUCLEOTIDE SEQUENCE [LARGE SCALE GENOMIC DNA]</scope>
    <source>
        <strain evidence="11 12">BT507</strain>
    </source>
</reference>
<dbReference type="Gene3D" id="3.30.1150.10">
    <property type="match status" value="1"/>
</dbReference>
<dbReference type="Proteomes" id="UP000670527">
    <property type="component" value="Unassembled WGS sequence"/>
</dbReference>
<keyword evidence="7" id="KW-0653">Protein transport</keyword>
<dbReference type="PANTHER" id="PTHR33446:SF2">
    <property type="entry name" value="PROTEIN TONB"/>
    <property type="match status" value="1"/>
</dbReference>
<evidence type="ECO:0000256" key="5">
    <source>
        <dbReference type="ARBA" id="ARBA00022519"/>
    </source>
</evidence>
<dbReference type="Pfam" id="PF20329">
    <property type="entry name" value="DUF6624"/>
    <property type="match status" value="1"/>
</dbReference>
<organism evidence="11 12">
    <name type="scientific">Hymenobacter defluvii</name>
    <dbReference type="NCBI Taxonomy" id="2054411"/>
    <lineage>
        <taxon>Bacteria</taxon>
        <taxon>Pseudomonadati</taxon>
        <taxon>Bacteroidota</taxon>
        <taxon>Cytophagia</taxon>
        <taxon>Cytophagales</taxon>
        <taxon>Hymenobacteraceae</taxon>
        <taxon>Hymenobacter</taxon>
    </lineage>
</organism>
<dbReference type="EMBL" id="JAGETX010000008">
    <property type="protein sequence ID" value="MBO3271950.1"/>
    <property type="molecule type" value="Genomic_DNA"/>
</dbReference>
<dbReference type="SUPFAM" id="SSF74653">
    <property type="entry name" value="TolA/TonB C-terminal domain"/>
    <property type="match status" value="1"/>
</dbReference>
<evidence type="ECO:0000256" key="8">
    <source>
        <dbReference type="ARBA" id="ARBA00022989"/>
    </source>
</evidence>
<keyword evidence="4" id="KW-1003">Cell membrane</keyword>
<gene>
    <name evidence="11" type="ORF">J4D97_14925</name>
</gene>
<keyword evidence="8" id="KW-1133">Transmembrane helix</keyword>
<keyword evidence="6" id="KW-0812">Transmembrane</keyword>
<dbReference type="PROSITE" id="PS52015">
    <property type="entry name" value="TONB_CTD"/>
    <property type="match status" value="1"/>
</dbReference>
<keyword evidence="12" id="KW-1185">Reference proteome</keyword>
<dbReference type="InterPro" id="IPR051045">
    <property type="entry name" value="TonB-dependent_transducer"/>
</dbReference>
<evidence type="ECO:0000313" key="12">
    <source>
        <dbReference type="Proteomes" id="UP000670527"/>
    </source>
</evidence>
<keyword evidence="5" id="KW-0997">Cell inner membrane</keyword>
<evidence type="ECO:0000256" key="1">
    <source>
        <dbReference type="ARBA" id="ARBA00004383"/>
    </source>
</evidence>
<evidence type="ECO:0000256" key="4">
    <source>
        <dbReference type="ARBA" id="ARBA00022475"/>
    </source>
</evidence>
<feature type="domain" description="TonB C-terminal" evidence="10">
    <location>
        <begin position="329"/>
        <end position="418"/>
    </location>
</feature>
<protein>
    <submittedName>
        <fullName evidence="11">Energy transducer TonB</fullName>
    </submittedName>
</protein>
<evidence type="ECO:0000256" key="3">
    <source>
        <dbReference type="ARBA" id="ARBA00022448"/>
    </source>
</evidence>
<name>A0ABS3TGU9_9BACT</name>
<evidence type="ECO:0000313" key="11">
    <source>
        <dbReference type="EMBL" id="MBO3271950.1"/>
    </source>
</evidence>
<dbReference type="Pfam" id="PF03544">
    <property type="entry name" value="TonB_C"/>
    <property type="match status" value="1"/>
</dbReference>
<evidence type="ECO:0000256" key="2">
    <source>
        <dbReference type="ARBA" id="ARBA00006555"/>
    </source>
</evidence>
<dbReference type="RefSeq" id="WP_208308235.1">
    <property type="nucleotide sequence ID" value="NZ_JAGETX010000008.1"/>
</dbReference>
<dbReference type="InterPro" id="IPR006260">
    <property type="entry name" value="TonB/TolA_C"/>
</dbReference>
<accession>A0ABS3TGU9</accession>
<dbReference type="InterPro" id="IPR046732">
    <property type="entry name" value="DUF6624"/>
</dbReference>
<dbReference type="InterPro" id="IPR037682">
    <property type="entry name" value="TonB_C"/>
</dbReference>
<comment type="similarity">
    <text evidence="2">Belongs to the TonB family.</text>
</comment>
<dbReference type="InterPro" id="IPR011990">
    <property type="entry name" value="TPR-like_helical_dom_sf"/>
</dbReference>
<dbReference type="NCBIfam" id="TIGR01352">
    <property type="entry name" value="tonB_Cterm"/>
    <property type="match status" value="1"/>
</dbReference>
<sequence length="418" mass="46677">MRHYYAAVLVVAAVLGGQEIQAQTTTDALSIARRALSQQDYAAASATYQQVLKRQPGTAGDYYRAAEAAARNQEPKAALQLLKQAVDKGYFSAEAIADEENFASLTTQAAWLRLLARARTKQQRHETPFDPQLVMLLKKIELQDQNLRKLAKKAERDFGPNATQVEAAMRQQDYFDLLTIRQVDSLIARHGYPGKLLVGEYQKDVAFFVIQHNPDAKYLPLLTAAADQGEFSWSALALLIDRLKTEQGEKQVYGSQSLFDRKGHGKLYPIEDEVRVNERRAKVGLEPLEEYLHQHGLVYQAPTAAGNLNPPELYVDFKEGQEAEERPSVELVGGYETLYAGLRYPEAARQQNVSGHVTVQLTIDKDGVPKDLAVVNGLGHGCDEEALRAMRAARFINAAGEDHEIRMELPFPYEPARK</sequence>
<evidence type="ECO:0000256" key="7">
    <source>
        <dbReference type="ARBA" id="ARBA00022927"/>
    </source>
</evidence>
<keyword evidence="9" id="KW-0472">Membrane</keyword>
<dbReference type="PANTHER" id="PTHR33446">
    <property type="entry name" value="PROTEIN TONB-RELATED"/>
    <property type="match status" value="1"/>
</dbReference>